<dbReference type="EMBL" id="QNRJ01000036">
    <property type="protein sequence ID" value="RBO98400.1"/>
    <property type="molecule type" value="Genomic_DNA"/>
</dbReference>
<dbReference type="Pfam" id="PF01569">
    <property type="entry name" value="PAP2"/>
    <property type="match status" value="1"/>
</dbReference>
<gene>
    <name evidence="3" type="ORF">DET59_13612</name>
</gene>
<dbReference type="PANTHER" id="PTHR14969:SF13">
    <property type="entry name" value="AT30094P"/>
    <property type="match status" value="1"/>
</dbReference>
<dbReference type="InterPro" id="IPR000326">
    <property type="entry name" value="PAP2/HPO"/>
</dbReference>
<keyword evidence="1" id="KW-0812">Transmembrane</keyword>
<feature type="transmembrane region" description="Helical" evidence="1">
    <location>
        <begin position="145"/>
        <end position="163"/>
    </location>
</feature>
<comment type="caution">
    <text evidence="3">The sequence shown here is derived from an EMBL/GenBank/DDBJ whole genome shotgun (WGS) entry which is preliminary data.</text>
</comment>
<dbReference type="PANTHER" id="PTHR14969">
    <property type="entry name" value="SPHINGOSINE-1-PHOSPHATE PHOSPHOHYDROLASE"/>
    <property type="match status" value="1"/>
</dbReference>
<feature type="transmembrane region" description="Helical" evidence="1">
    <location>
        <begin position="175"/>
        <end position="191"/>
    </location>
</feature>
<reference evidence="3 4" key="1">
    <citation type="submission" date="2018-06" db="EMBL/GenBank/DDBJ databases">
        <title>Freshwater and sediment microbial communities from various areas in North America, analyzing microbe dynamics in response to fracking.</title>
        <authorList>
            <person name="Lamendella R."/>
        </authorList>
    </citation>
    <scope>NUCLEOTIDE SEQUENCE [LARGE SCALE GENOMIC DNA]</scope>
    <source>
        <strain evidence="3 4">97B</strain>
    </source>
</reference>
<keyword evidence="1" id="KW-0472">Membrane</keyword>
<feature type="transmembrane region" description="Helical" evidence="1">
    <location>
        <begin position="75"/>
        <end position="95"/>
    </location>
</feature>
<dbReference type="AlphaFoldDB" id="A0A366E7M6"/>
<dbReference type="Gene3D" id="1.20.144.10">
    <property type="entry name" value="Phosphatidic acid phosphatase type 2/haloperoxidase"/>
    <property type="match status" value="2"/>
</dbReference>
<proteinExistence type="predicted"/>
<feature type="domain" description="Phosphatidic acid phosphatase type 2/haloperoxidase" evidence="2">
    <location>
        <begin position="76"/>
        <end position="188"/>
    </location>
</feature>
<dbReference type="SMART" id="SM00014">
    <property type="entry name" value="acidPPc"/>
    <property type="match status" value="1"/>
</dbReference>
<feature type="transmembrane region" description="Helical" evidence="1">
    <location>
        <begin position="7"/>
        <end position="24"/>
    </location>
</feature>
<dbReference type="CDD" id="cd03392">
    <property type="entry name" value="PAP2_like_2"/>
    <property type="match status" value="1"/>
</dbReference>
<dbReference type="InterPro" id="IPR036938">
    <property type="entry name" value="PAP2/HPO_sf"/>
</dbReference>
<dbReference type="RefSeq" id="WP_113971542.1">
    <property type="nucleotide sequence ID" value="NZ_QNRJ01000036.1"/>
</dbReference>
<feature type="transmembrane region" description="Helical" evidence="1">
    <location>
        <begin position="44"/>
        <end position="68"/>
    </location>
</feature>
<name>A0A366E7M6_9BACI</name>
<feature type="transmembrane region" description="Helical" evidence="1">
    <location>
        <begin position="115"/>
        <end position="133"/>
    </location>
</feature>
<sequence>MKKFQYITAIISFVLFMTIAHFVFYEMEILGEDYLLSNMSNLHFIELFSVIGTELVIGIASIALILYLWWAKKDFIGIITVVVLVAGSNVLNKAIKGLMERERPPFSHGEEGFSFPSGHAMVGLVFLLVIAYFISREISSTGMKVTLFILAITLSLLTGISRIVEQAHYPSDVAAGYLLGYSFFVLCIFLYEKRPKQER</sequence>
<dbReference type="OrthoDB" id="9789113at2"/>
<dbReference type="SUPFAM" id="SSF48317">
    <property type="entry name" value="Acid phosphatase/Vanadium-dependent haloperoxidase"/>
    <property type="match status" value="1"/>
</dbReference>
<evidence type="ECO:0000313" key="3">
    <source>
        <dbReference type="EMBL" id="RBO98400.1"/>
    </source>
</evidence>
<protein>
    <submittedName>
        <fullName evidence="3">Undecaprenyl-diphosphatase</fullName>
    </submittedName>
</protein>
<organism evidence="3 4">
    <name type="scientific">Rossellomorea aquimaris</name>
    <dbReference type="NCBI Taxonomy" id="189382"/>
    <lineage>
        <taxon>Bacteria</taxon>
        <taxon>Bacillati</taxon>
        <taxon>Bacillota</taxon>
        <taxon>Bacilli</taxon>
        <taxon>Bacillales</taxon>
        <taxon>Bacillaceae</taxon>
        <taxon>Rossellomorea</taxon>
    </lineage>
</organism>
<keyword evidence="1" id="KW-1133">Transmembrane helix</keyword>
<accession>A0A366E7M6</accession>
<dbReference type="Proteomes" id="UP000252118">
    <property type="component" value="Unassembled WGS sequence"/>
</dbReference>
<evidence type="ECO:0000259" key="2">
    <source>
        <dbReference type="SMART" id="SM00014"/>
    </source>
</evidence>
<evidence type="ECO:0000256" key="1">
    <source>
        <dbReference type="SAM" id="Phobius"/>
    </source>
</evidence>
<evidence type="ECO:0000313" key="4">
    <source>
        <dbReference type="Proteomes" id="UP000252118"/>
    </source>
</evidence>